<dbReference type="OrthoDB" id="205962at2157"/>
<evidence type="ECO:0000256" key="1">
    <source>
        <dbReference type="SAM" id="MobiDB-lite"/>
    </source>
</evidence>
<evidence type="ECO:0000313" key="2">
    <source>
        <dbReference type="EMBL" id="SIR80776.1"/>
    </source>
</evidence>
<proteinExistence type="predicted"/>
<accession>A0A1N7DYC6</accession>
<reference evidence="3" key="1">
    <citation type="submission" date="2017-01" db="EMBL/GenBank/DDBJ databases">
        <authorList>
            <person name="Varghese N."/>
            <person name="Submissions S."/>
        </authorList>
    </citation>
    <scope>NUCLEOTIDE SEQUENCE [LARGE SCALE GENOMIC DNA]</scope>
    <source>
        <strain evidence="3">CGMCC 1.7737</strain>
    </source>
</reference>
<dbReference type="AlphaFoldDB" id="A0A1N7DYC6"/>
<keyword evidence="3" id="KW-1185">Reference proteome</keyword>
<dbReference type="InterPro" id="IPR058276">
    <property type="entry name" value="DUF7970"/>
</dbReference>
<dbReference type="RefSeq" id="WP_076431688.1">
    <property type="nucleotide sequence ID" value="NZ_FTNO01000005.1"/>
</dbReference>
<evidence type="ECO:0000313" key="3">
    <source>
        <dbReference type="Proteomes" id="UP000186914"/>
    </source>
</evidence>
<sequence length="135" mass="14900">MTKDDRYGATDDDYGDDYGEYSETESKTVAESGTGDSKSESSNAGGNAETNGNAGADTLPFIFARRTVKADREAMPVYVQDTTAGEISDLERELSQRFDGDKVMALDVREALMRAGLENMDDVQRVMEEWGYGRR</sequence>
<feature type="region of interest" description="Disordered" evidence="1">
    <location>
        <begin position="1"/>
        <end position="57"/>
    </location>
</feature>
<name>A0A1N7DYC6_9EURY</name>
<feature type="compositionally biased region" description="Low complexity" evidence="1">
    <location>
        <begin position="43"/>
        <end position="56"/>
    </location>
</feature>
<feature type="compositionally biased region" description="Polar residues" evidence="1">
    <location>
        <begin position="27"/>
        <end position="42"/>
    </location>
</feature>
<dbReference type="Proteomes" id="UP000186914">
    <property type="component" value="Unassembled WGS sequence"/>
</dbReference>
<gene>
    <name evidence="2" type="ORF">SAMN05421858_3850</name>
</gene>
<organism evidence="2 3">
    <name type="scientific">Haladaptatus litoreus</name>
    <dbReference type="NCBI Taxonomy" id="553468"/>
    <lineage>
        <taxon>Archaea</taxon>
        <taxon>Methanobacteriati</taxon>
        <taxon>Methanobacteriota</taxon>
        <taxon>Stenosarchaea group</taxon>
        <taxon>Halobacteria</taxon>
        <taxon>Halobacteriales</taxon>
        <taxon>Haladaptataceae</taxon>
        <taxon>Haladaptatus</taxon>
    </lineage>
</organism>
<dbReference type="EMBL" id="FTNO01000005">
    <property type="protein sequence ID" value="SIR80776.1"/>
    <property type="molecule type" value="Genomic_DNA"/>
</dbReference>
<dbReference type="Pfam" id="PF25925">
    <property type="entry name" value="DUF7970"/>
    <property type="match status" value="1"/>
</dbReference>
<protein>
    <submittedName>
        <fullName evidence="2">Uncharacterized protein</fullName>
    </submittedName>
</protein>
<feature type="compositionally biased region" description="Acidic residues" evidence="1">
    <location>
        <begin position="10"/>
        <end position="23"/>
    </location>
</feature>